<keyword evidence="2" id="KW-0812">Transmembrane</keyword>
<feature type="region of interest" description="Disordered" evidence="1">
    <location>
        <begin position="536"/>
        <end position="561"/>
    </location>
</feature>
<dbReference type="EMBL" id="AP012057">
    <property type="protein sequence ID" value="BAN01561.1"/>
    <property type="molecule type" value="Genomic_DNA"/>
</dbReference>
<evidence type="ECO:0000256" key="2">
    <source>
        <dbReference type="SAM" id="Phobius"/>
    </source>
</evidence>
<organism evidence="3 4">
    <name type="scientific">Ilumatobacter coccineus (strain NBRC 103263 / KCTC 29153 / YM16-304)</name>
    <dbReference type="NCBI Taxonomy" id="1313172"/>
    <lineage>
        <taxon>Bacteria</taxon>
        <taxon>Bacillati</taxon>
        <taxon>Actinomycetota</taxon>
        <taxon>Acidimicrobiia</taxon>
        <taxon>Acidimicrobiales</taxon>
        <taxon>Ilumatobacteraceae</taxon>
        <taxon>Ilumatobacter</taxon>
    </lineage>
</organism>
<proteinExistence type="predicted"/>
<reference evidence="3 4" key="1">
    <citation type="journal article" date="2013" name="Int. J. Syst. Evol. Microbiol.">
        <title>Ilumatobacter nonamiense sp. nov. and Ilumatobacter coccineum sp. nov., isolated from seashore sand.</title>
        <authorList>
            <person name="Matsumoto A."/>
            <person name="Kasai H."/>
            <person name="Matsuo Y."/>
            <person name="Shizuri Y."/>
            <person name="Ichikawa N."/>
            <person name="Fujita N."/>
            <person name="Omura S."/>
            <person name="Takahashi Y."/>
        </authorList>
    </citation>
    <scope>NUCLEOTIDE SEQUENCE [LARGE SCALE GENOMIC DNA]</scope>
    <source>
        <strain evidence="4">NBRC 103263 / KCTC 29153 / YM16-304</strain>
    </source>
</reference>
<evidence type="ECO:0000313" key="4">
    <source>
        <dbReference type="Proteomes" id="UP000011863"/>
    </source>
</evidence>
<dbReference type="Proteomes" id="UP000011863">
    <property type="component" value="Chromosome"/>
</dbReference>
<keyword evidence="2" id="KW-0472">Membrane</keyword>
<feature type="transmembrane region" description="Helical" evidence="2">
    <location>
        <begin position="64"/>
        <end position="84"/>
    </location>
</feature>
<dbReference type="AlphaFoldDB" id="A0A6C7E4N5"/>
<gene>
    <name evidence="3" type="ORF">YM304_12470</name>
</gene>
<name>A0A6C7E4N5_ILUCY</name>
<feature type="compositionally biased region" description="Polar residues" evidence="1">
    <location>
        <begin position="551"/>
        <end position="561"/>
    </location>
</feature>
<evidence type="ECO:0000313" key="3">
    <source>
        <dbReference type="EMBL" id="BAN01561.1"/>
    </source>
</evidence>
<dbReference type="OrthoDB" id="4214089at2"/>
<accession>A0A6C7E4N5</accession>
<feature type="compositionally biased region" description="Polar residues" evidence="1">
    <location>
        <begin position="96"/>
        <end position="110"/>
    </location>
</feature>
<dbReference type="KEGG" id="aym:YM304_12470"/>
<feature type="region of interest" description="Disordered" evidence="1">
    <location>
        <begin position="86"/>
        <end position="113"/>
    </location>
</feature>
<keyword evidence="2" id="KW-1133">Transmembrane helix</keyword>
<dbReference type="RefSeq" id="WP_015440808.1">
    <property type="nucleotide sequence ID" value="NC_020520.1"/>
</dbReference>
<keyword evidence="4" id="KW-1185">Reference proteome</keyword>
<protein>
    <submittedName>
        <fullName evidence="3">Uncharacterized protein</fullName>
    </submittedName>
</protein>
<evidence type="ECO:0000256" key="1">
    <source>
        <dbReference type="SAM" id="MobiDB-lite"/>
    </source>
</evidence>
<sequence>MNDLYDRIRPADEHLDPATAQRVWARISNEPAGPPMADPHLAASPDLKLATAPEREHPRRVQRAATWAAAAAAVVGLAGIAIVAGRPGSETPADTPAQSNPTNTTQNTEPDLQVPADENVDATDGSGPFIIANGTRFAVVDVVPEGWNVVGVDAGPGGSLFGSQQWALLDEAGEVNGVVDVRPPRPVPADEANLADDEFDSTVRGVPADEWTDDPAASGSPTPRAGITWFENSYQMQVSATGAAQELVRPIAESLVVDVQARTVTIPDDFGLIPTGELGLTDPAAVTTSIRLAPSWTGPGLIVYSEPNRFGYDLDQLVGTGYDWEPIQIDGRSAVATRNTSGAIAIISWLDDDRQVTMSSTLAMASDASALSDEELLDVARGVRFADSAEFIDVSATVAKGVNNEVAGWAVYDQASMSDGIEASVRTSPDHDDGHALCLDAPVFDCILVDDDGGFDEAHAAKGFDLGDRRIGVVWISTSIDAQTGDPTLRPSDHLNPADGYTDGTTATIISDTTTDHGRFVIVTIPDGERPPTVGFISDDGPSPRVELTPNLDQQTDLVEL</sequence>